<proteinExistence type="predicted"/>
<dbReference type="PANTHER" id="PTHR44329">
    <property type="entry name" value="SERINE/THREONINE-PROTEIN KINASE TNNI3K-RELATED"/>
    <property type="match status" value="1"/>
</dbReference>
<accession>A0AAD6Z036</accession>
<reference evidence="2" key="1">
    <citation type="submission" date="2023-03" db="EMBL/GenBank/DDBJ databases">
        <title>Massive genome expansion in bonnet fungi (Mycena s.s.) driven by repeated elements and novel gene families across ecological guilds.</title>
        <authorList>
            <consortium name="Lawrence Berkeley National Laboratory"/>
            <person name="Harder C.B."/>
            <person name="Miyauchi S."/>
            <person name="Viragh M."/>
            <person name="Kuo A."/>
            <person name="Thoen E."/>
            <person name="Andreopoulos B."/>
            <person name="Lu D."/>
            <person name="Skrede I."/>
            <person name="Drula E."/>
            <person name="Henrissat B."/>
            <person name="Morin E."/>
            <person name="Kohler A."/>
            <person name="Barry K."/>
            <person name="LaButti K."/>
            <person name="Morin E."/>
            <person name="Salamov A."/>
            <person name="Lipzen A."/>
            <person name="Mereny Z."/>
            <person name="Hegedus B."/>
            <person name="Baldrian P."/>
            <person name="Stursova M."/>
            <person name="Weitz H."/>
            <person name="Taylor A."/>
            <person name="Grigoriev I.V."/>
            <person name="Nagy L.G."/>
            <person name="Martin F."/>
            <person name="Kauserud H."/>
        </authorList>
    </citation>
    <scope>NUCLEOTIDE SEQUENCE</scope>
    <source>
        <strain evidence="2">CBHHK002</strain>
    </source>
</reference>
<organism evidence="2 3">
    <name type="scientific">Mycena albidolilacea</name>
    <dbReference type="NCBI Taxonomy" id="1033008"/>
    <lineage>
        <taxon>Eukaryota</taxon>
        <taxon>Fungi</taxon>
        <taxon>Dikarya</taxon>
        <taxon>Basidiomycota</taxon>
        <taxon>Agaricomycotina</taxon>
        <taxon>Agaricomycetes</taxon>
        <taxon>Agaricomycetidae</taxon>
        <taxon>Agaricales</taxon>
        <taxon>Marasmiineae</taxon>
        <taxon>Mycenaceae</taxon>
        <taxon>Mycena</taxon>
    </lineage>
</organism>
<dbReference type="Pfam" id="PF07714">
    <property type="entry name" value="PK_Tyr_Ser-Thr"/>
    <property type="match status" value="1"/>
</dbReference>
<dbReference type="InterPro" id="IPR008266">
    <property type="entry name" value="Tyr_kinase_AS"/>
</dbReference>
<dbReference type="InterPro" id="IPR001245">
    <property type="entry name" value="Ser-Thr/Tyr_kinase_cat_dom"/>
</dbReference>
<dbReference type="PANTHER" id="PTHR44329:SF214">
    <property type="entry name" value="PROTEIN KINASE DOMAIN-CONTAINING PROTEIN"/>
    <property type="match status" value="1"/>
</dbReference>
<dbReference type="Gene3D" id="1.10.510.10">
    <property type="entry name" value="Transferase(Phosphotransferase) domain 1"/>
    <property type="match status" value="1"/>
</dbReference>
<dbReference type="InterPro" id="IPR051681">
    <property type="entry name" value="Ser/Thr_Kinases-Pseudokinases"/>
</dbReference>
<dbReference type="GO" id="GO:0005524">
    <property type="term" value="F:ATP binding"/>
    <property type="evidence" value="ECO:0007669"/>
    <property type="project" value="InterPro"/>
</dbReference>
<dbReference type="PIRSF" id="PIRSF000654">
    <property type="entry name" value="Integrin-linked_kinase"/>
    <property type="match status" value="1"/>
</dbReference>
<dbReference type="GO" id="GO:0004674">
    <property type="term" value="F:protein serine/threonine kinase activity"/>
    <property type="evidence" value="ECO:0007669"/>
    <property type="project" value="TreeGrafter"/>
</dbReference>
<dbReference type="PROSITE" id="PS50011">
    <property type="entry name" value="PROTEIN_KINASE_DOM"/>
    <property type="match status" value="1"/>
</dbReference>
<keyword evidence="2" id="KW-0808">Transferase</keyword>
<dbReference type="SUPFAM" id="SSF56112">
    <property type="entry name" value="Protein kinase-like (PK-like)"/>
    <property type="match status" value="1"/>
</dbReference>
<dbReference type="Proteomes" id="UP001218218">
    <property type="component" value="Unassembled WGS sequence"/>
</dbReference>
<evidence type="ECO:0000313" key="2">
    <source>
        <dbReference type="EMBL" id="KAJ7302143.1"/>
    </source>
</evidence>
<dbReference type="InterPro" id="IPR011009">
    <property type="entry name" value="Kinase-like_dom_sf"/>
</dbReference>
<protein>
    <submittedName>
        <fullName evidence="2">Kinase-like domain-containing protein</fullName>
    </submittedName>
</protein>
<evidence type="ECO:0000259" key="1">
    <source>
        <dbReference type="PROSITE" id="PS50011"/>
    </source>
</evidence>
<feature type="non-terminal residue" evidence="2">
    <location>
        <position position="1"/>
    </location>
</feature>
<dbReference type="EMBL" id="JARIHO010000120">
    <property type="protein sequence ID" value="KAJ7302143.1"/>
    <property type="molecule type" value="Genomic_DNA"/>
</dbReference>
<sequence length="222" mass="24837">CREALLWQALHHPFILPFLGIDRHTFPASLCMVSPWMKYGTILKYLAYRGREDVARLTFEIATGLDYLHSMNIVHGDLRGNNILISDGYHACLSDFGLATTIQEGSTDTTTGGLMSSSNRAGSVRWFAPELIMPEQFGCERFMRTRATDVYAFACACLELQTGAPPFSELPDVPAMFKIIAGQRPARPENMSDRIWVVVNAAWAADFQQRPDTSRIISSLEE</sequence>
<feature type="domain" description="Protein kinase" evidence="1">
    <location>
        <begin position="1"/>
        <end position="222"/>
    </location>
</feature>
<dbReference type="PROSITE" id="PS00109">
    <property type="entry name" value="PROTEIN_KINASE_TYR"/>
    <property type="match status" value="1"/>
</dbReference>
<evidence type="ECO:0000313" key="3">
    <source>
        <dbReference type="Proteomes" id="UP001218218"/>
    </source>
</evidence>
<name>A0AAD6Z036_9AGAR</name>
<keyword evidence="2" id="KW-0418">Kinase</keyword>
<gene>
    <name evidence="2" type="ORF">DFH08DRAFT_723394</name>
</gene>
<dbReference type="AlphaFoldDB" id="A0AAD6Z036"/>
<dbReference type="InterPro" id="IPR000719">
    <property type="entry name" value="Prot_kinase_dom"/>
</dbReference>
<keyword evidence="3" id="KW-1185">Reference proteome</keyword>
<comment type="caution">
    <text evidence="2">The sequence shown here is derived from an EMBL/GenBank/DDBJ whole genome shotgun (WGS) entry which is preliminary data.</text>
</comment>